<dbReference type="EC" id="3.2.1.14" evidence="4"/>
<comment type="similarity">
    <text evidence="19">Belongs to the glycosyl hydrolase 18 family. Chitinase class III subfamily.</text>
</comment>
<dbReference type="GO" id="GO:0008843">
    <property type="term" value="F:endochitinase activity"/>
    <property type="evidence" value="ECO:0007669"/>
    <property type="project" value="UniProtKB-EC"/>
</dbReference>
<keyword evidence="15" id="KW-0449">Lipoprotein</keyword>
<dbReference type="PROSITE" id="PS51910">
    <property type="entry name" value="GH18_2"/>
    <property type="match status" value="1"/>
</dbReference>
<comment type="function">
    <text evidence="18">GPI-anchored chitinase involved in the degradation of chitin, a component of the cell walls of fungi and exoskeletal elements of some animals (including worms and arthropods). Required to reshape the cell wall at the sites where cell wall remodeling and/or cell wall maturation actively take place such as sites of conidia formation.</text>
</comment>
<keyword evidence="5" id="KW-1003">Cell membrane</keyword>
<dbReference type="InterPro" id="IPR001579">
    <property type="entry name" value="Glyco_hydro_18_chit_AS"/>
</dbReference>
<feature type="region of interest" description="Disordered" evidence="21">
    <location>
        <begin position="341"/>
        <end position="436"/>
    </location>
</feature>
<comment type="subcellular location">
    <subcellularLocation>
        <location evidence="3">Cell membrane</location>
        <topology evidence="3">Lipid-anchor</topology>
        <topology evidence="3">GPI-anchor</topology>
    </subcellularLocation>
    <subcellularLocation>
        <location evidence="2">Secreted</location>
        <location evidence="2">Cell wall</location>
    </subcellularLocation>
</comment>
<keyword evidence="25" id="KW-1185">Reference proteome</keyword>
<dbReference type="InterPro" id="IPR001223">
    <property type="entry name" value="Glyco_hydro18_cat"/>
</dbReference>
<evidence type="ECO:0000313" key="24">
    <source>
        <dbReference type="EMBL" id="PLN80086.1"/>
    </source>
</evidence>
<evidence type="ECO:0000256" key="4">
    <source>
        <dbReference type="ARBA" id="ARBA00012729"/>
    </source>
</evidence>
<dbReference type="Pfam" id="PF00704">
    <property type="entry name" value="Glyco_hydro_18"/>
    <property type="match status" value="1"/>
</dbReference>
<feature type="region of interest" description="Disordered" evidence="21">
    <location>
        <begin position="601"/>
        <end position="622"/>
    </location>
</feature>
<evidence type="ECO:0000256" key="15">
    <source>
        <dbReference type="ARBA" id="ARBA00023288"/>
    </source>
</evidence>
<evidence type="ECO:0000256" key="3">
    <source>
        <dbReference type="ARBA" id="ARBA00004609"/>
    </source>
</evidence>
<evidence type="ECO:0000256" key="13">
    <source>
        <dbReference type="ARBA" id="ARBA00023180"/>
    </source>
</evidence>
<dbReference type="InterPro" id="IPR050542">
    <property type="entry name" value="Glycosyl_Hydrlase18_Chitinase"/>
</dbReference>
<gene>
    <name evidence="24" type="ORF">BDW42DRAFT_116541</name>
</gene>
<dbReference type="FunFam" id="3.20.20.80:FF:000150">
    <property type="entry name" value="Class III chitinase ChiA1"/>
    <property type="match status" value="1"/>
</dbReference>
<keyword evidence="10 20" id="KW-0378">Hydrolase</keyword>
<evidence type="ECO:0000256" key="22">
    <source>
        <dbReference type="SAM" id="SignalP"/>
    </source>
</evidence>
<evidence type="ECO:0000256" key="11">
    <source>
        <dbReference type="ARBA" id="ARBA00023024"/>
    </source>
</evidence>
<evidence type="ECO:0000256" key="8">
    <source>
        <dbReference type="ARBA" id="ARBA00022669"/>
    </source>
</evidence>
<dbReference type="AlphaFoldDB" id="A0A2J5HS21"/>
<protein>
    <recommendedName>
        <fullName evidence="4">chitinase</fullName>
        <ecNumber evidence="4">3.2.1.14</ecNumber>
    </recommendedName>
</protein>
<evidence type="ECO:0000256" key="18">
    <source>
        <dbReference type="ARBA" id="ARBA00024658"/>
    </source>
</evidence>
<evidence type="ECO:0000256" key="10">
    <source>
        <dbReference type="ARBA" id="ARBA00022801"/>
    </source>
</evidence>
<feature type="signal peptide" evidence="22">
    <location>
        <begin position="1"/>
        <end position="21"/>
    </location>
</feature>
<dbReference type="Proteomes" id="UP000235023">
    <property type="component" value="Unassembled WGS sequence"/>
</dbReference>
<dbReference type="GO" id="GO:0006032">
    <property type="term" value="P:chitin catabolic process"/>
    <property type="evidence" value="ECO:0007669"/>
    <property type="project" value="UniProtKB-KW"/>
</dbReference>
<evidence type="ECO:0000313" key="25">
    <source>
        <dbReference type="Proteomes" id="UP000235023"/>
    </source>
</evidence>
<evidence type="ECO:0000256" key="17">
    <source>
        <dbReference type="ARBA" id="ARBA00023326"/>
    </source>
</evidence>
<dbReference type="OrthoDB" id="6020543at2759"/>
<dbReference type="SUPFAM" id="SSF51445">
    <property type="entry name" value="(Trans)glycosidases"/>
    <property type="match status" value="1"/>
</dbReference>
<keyword evidence="11" id="KW-0146">Chitin degradation</keyword>
<feature type="chain" id="PRO_5014450916" description="chitinase" evidence="22">
    <location>
        <begin position="22"/>
        <end position="671"/>
    </location>
</feature>
<keyword evidence="7" id="KW-0336">GPI-anchor</keyword>
<dbReference type="EMBL" id="KZ559551">
    <property type="protein sequence ID" value="PLN80086.1"/>
    <property type="molecule type" value="Genomic_DNA"/>
</dbReference>
<keyword evidence="13" id="KW-0325">Glycoprotein</keyword>
<dbReference type="GO" id="GO:0000272">
    <property type="term" value="P:polysaccharide catabolic process"/>
    <property type="evidence" value="ECO:0007669"/>
    <property type="project" value="UniProtKB-KW"/>
</dbReference>
<dbReference type="Gene3D" id="3.20.20.80">
    <property type="entry name" value="Glycosidases"/>
    <property type="match status" value="1"/>
</dbReference>
<evidence type="ECO:0000256" key="7">
    <source>
        <dbReference type="ARBA" id="ARBA00022622"/>
    </source>
</evidence>
<evidence type="ECO:0000256" key="12">
    <source>
        <dbReference type="ARBA" id="ARBA00023136"/>
    </source>
</evidence>
<dbReference type="GO" id="GO:0098552">
    <property type="term" value="C:side of membrane"/>
    <property type="evidence" value="ECO:0007669"/>
    <property type="project" value="UniProtKB-KW"/>
</dbReference>
<evidence type="ECO:0000256" key="21">
    <source>
        <dbReference type="SAM" id="MobiDB-lite"/>
    </source>
</evidence>
<keyword evidence="17" id="KW-0624">Polysaccharide degradation</keyword>
<feature type="compositionally biased region" description="Low complexity" evidence="21">
    <location>
        <begin position="421"/>
        <end position="436"/>
    </location>
</feature>
<evidence type="ECO:0000259" key="23">
    <source>
        <dbReference type="PROSITE" id="PS51910"/>
    </source>
</evidence>
<dbReference type="GO" id="GO:0005576">
    <property type="term" value="C:extracellular region"/>
    <property type="evidence" value="ECO:0007669"/>
    <property type="project" value="TreeGrafter"/>
</dbReference>
<keyword evidence="16 20" id="KW-0326">Glycosidase</keyword>
<keyword evidence="9 22" id="KW-0732">Signal</keyword>
<organism evidence="24 25">
    <name type="scientific">Aspergillus taichungensis</name>
    <dbReference type="NCBI Taxonomy" id="482145"/>
    <lineage>
        <taxon>Eukaryota</taxon>
        <taxon>Fungi</taxon>
        <taxon>Dikarya</taxon>
        <taxon>Ascomycota</taxon>
        <taxon>Pezizomycotina</taxon>
        <taxon>Eurotiomycetes</taxon>
        <taxon>Eurotiomycetidae</taxon>
        <taxon>Eurotiales</taxon>
        <taxon>Aspergillaceae</taxon>
        <taxon>Aspergillus</taxon>
        <taxon>Aspergillus subgen. Circumdati</taxon>
    </lineage>
</organism>
<feature type="compositionally biased region" description="Low complexity" evidence="21">
    <location>
        <begin position="349"/>
        <end position="368"/>
    </location>
</feature>
<feature type="domain" description="GH18" evidence="23">
    <location>
        <begin position="28"/>
        <end position="341"/>
    </location>
</feature>
<dbReference type="CDD" id="cd02877">
    <property type="entry name" value="GH18_hevamine_XipI_class_III"/>
    <property type="match status" value="1"/>
</dbReference>
<dbReference type="PROSITE" id="PS01095">
    <property type="entry name" value="GH18_1"/>
    <property type="match status" value="1"/>
</dbReference>
<evidence type="ECO:0000256" key="20">
    <source>
        <dbReference type="RuleBase" id="RU000489"/>
    </source>
</evidence>
<keyword evidence="12" id="KW-0472">Membrane</keyword>
<evidence type="ECO:0000256" key="5">
    <source>
        <dbReference type="ARBA" id="ARBA00022475"/>
    </source>
</evidence>
<dbReference type="PANTHER" id="PTHR45708">
    <property type="entry name" value="ENDOCHITINASE"/>
    <property type="match status" value="1"/>
</dbReference>
<reference evidence="25" key="1">
    <citation type="submission" date="2017-12" db="EMBL/GenBank/DDBJ databases">
        <authorList>
            <consortium name="DOE Joint Genome Institute"/>
            <person name="Mondo S.J."/>
            <person name="Kjaerbolling I."/>
            <person name="Vesth T.C."/>
            <person name="Frisvad J.C."/>
            <person name="Nybo J.L."/>
            <person name="Theobald S."/>
            <person name="Kuo A."/>
            <person name="Bowyer P."/>
            <person name="Matsuda Y."/>
            <person name="Lyhne E.K."/>
            <person name="Kogle M.E."/>
            <person name="Clum A."/>
            <person name="Lipzen A."/>
            <person name="Salamov A."/>
            <person name="Ngan C.Y."/>
            <person name="Daum C."/>
            <person name="Chiniquy J."/>
            <person name="Barry K."/>
            <person name="LaButti K."/>
            <person name="Haridas S."/>
            <person name="Simmons B.A."/>
            <person name="Magnuson J.K."/>
            <person name="Mortensen U.H."/>
            <person name="Larsen T.O."/>
            <person name="Grigoriev I.V."/>
            <person name="Baker S.E."/>
            <person name="Andersen M.R."/>
            <person name="Nordberg H.P."/>
            <person name="Cantor M.N."/>
            <person name="Hua S.X."/>
        </authorList>
    </citation>
    <scope>NUCLEOTIDE SEQUENCE [LARGE SCALE GENOMIC DNA]</scope>
    <source>
        <strain evidence="25">IBT 19404</strain>
    </source>
</reference>
<dbReference type="GO" id="GO:0008061">
    <property type="term" value="F:chitin binding"/>
    <property type="evidence" value="ECO:0007669"/>
    <property type="project" value="UniProtKB-KW"/>
</dbReference>
<evidence type="ECO:0000256" key="6">
    <source>
        <dbReference type="ARBA" id="ARBA00022512"/>
    </source>
</evidence>
<keyword evidence="8" id="KW-0147">Chitin-binding</keyword>
<name>A0A2J5HS21_9EURO</name>
<sequence>MRSKSLAVAAAVSALMPLGSAFDAQSKSNVAIYYGQGYDQPRLSHFCEDPSLDIINIGFINVFPDEGDAGWPSSNFGNQCNGEYYEIGGVKTQLLSGCHQLIEDIPICQRAGKKVLLSLGGASPADKQRVRSDESATQFADFLWAAFGPQTDAWVEIGGPRPFGDVVMDGFDFDIEHNGDFGYDTMVTRLREHYAAATDRSFYISGAPQCNIPDAQLGRAISNSFFDFIWVQFYNTWGCSAREFYSPSRPGASMNYDAWVEIIKGGANPSAKLYIGLLGGDVSHDGFYLSPNEVQPLVSRYMGLYPNTFGGIMIWEATSSDLNRVNGSSFAGNVKAILNERASTPTPPSSSASIPSPTPSKTSTSSRPVIPTVTSTSRGRPTGTPSCSRATPSSSASPSSHSETPTASSHSVSAGHPTVGSSIASTTPAASTSSPATVTTVIVTSYTTICPTGFTTITTTYTTTYCPGTATATATTNPPSVTGSTPSVPEGWTTTVTVCTQCAATPTTVTLTVPVENTTNSPANPVSQASTVSALQEEWTTTVTVCSECAPRPTTLTVTVPVEAATKPTGDHEVPSSSTETYTLIPMPAHPTSSRPLIPGAGAGSAPHLSTLAVRPSPSGSARASHTWVTIIPSGTQEETPVFTGAGVRSVSLSEGVAALVVVALAVFAVL</sequence>
<evidence type="ECO:0000256" key="16">
    <source>
        <dbReference type="ARBA" id="ARBA00023295"/>
    </source>
</evidence>
<evidence type="ECO:0000256" key="19">
    <source>
        <dbReference type="ARBA" id="ARBA00025727"/>
    </source>
</evidence>
<comment type="catalytic activity">
    <reaction evidence="1">
        <text>Random endo-hydrolysis of N-acetyl-beta-D-glucosaminide (1-&gt;4)-beta-linkages in chitin and chitodextrins.</text>
        <dbReference type="EC" id="3.2.1.14"/>
    </reaction>
</comment>
<feature type="compositionally biased region" description="Low complexity" evidence="21">
    <location>
        <begin position="384"/>
        <end position="411"/>
    </location>
</feature>
<keyword evidence="6" id="KW-0964">Secreted</keyword>
<keyword evidence="14" id="KW-0119">Carbohydrate metabolism</keyword>
<proteinExistence type="inferred from homology"/>
<dbReference type="GO" id="GO:0005886">
    <property type="term" value="C:plasma membrane"/>
    <property type="evidence" value="ECO:0007669"/>
    <property type="project" value="UniProtKB-SubCell"/>
</dbReference>
<keyword evidence="6" id="KW-0134">Cell wall</keyword>
<evidence type="ECO:0000256" key="14">
    <source>
        <dbReference type="ARBA" id="ARBA00023277"/>
    </source>
</evidence>
<dbReference type="InterPro" id="IPR017853">
    <property type="entry name" value="GH"/>
</dbReference>
<evidence type="ECO:0000256" key="1">
    <source>
        <dbReference type="ARBA" id="ARBA00000822"/>
    </source>
</evidence>
<evidence type="ECO:0000256" key="9">
    <source>
        <dbReference type="ARBA" id="ARBA00022729"/>
    </source>
</evidence>
<dbReference type="PANTHER" id="PTHR45708:SF47">
    <property type="entry name" value="ENDOCHITINASE A"/>
    <property type="match status" value="1"/>
</dbReference>
<dbReference type="InterPro" id="IPR045321">
    <property type="entry name" value="Cts1-like"/>
</dbReference>
<evidence type="ECO:0000256" key="2">
    <source>
        <dbReference type="ARBA" id="ARBA00004191"/>
    </source>
</evidence>
<accession>A0A2J5HS21</accession>